<dbReference type="RefSeq" id="WP_050657137.1">
    <property type="nucleotide sequence ID" value="NZ_JBLXEP010000013.1"/>
</dbReference>
<gene>
    <name evidence="1" type="ORF">EDC28_103366</name>
</gene>
<organism evidence="1 2">
    <name type="scientific">Gallaecimonas pentaromativorans</name>
    <dbReference type="NCBI Taxonomy" id="584787"/>
    <lineage>
        <taxon>Bacteria</taxon>
        <taxon>Pseudomonadati</taxon>
        <taxon>Pseudomonadota</taxon>
        <taxon>Gammaproteobacteria</taxon>
        <taxon>Enterobacterales</taxon>
        <taxon>Gallaecimonadaceae</taxon>
        <taxon>Gallaecimonas</taxon>
    </lineage>
</organism>
<protein>
    <submittedName>
        <fullName evidence="1">Uncharacterized protein</fullName>
    </submittedName>
</protein>
<dbReference type="AlphaFoldDB" id="A0A3N1PBI4"/>
<proteinExistence type="predicted"/>
<evidence type="ECO:0000313" key="2">
    <source>
        <dbReference type="Proteomes" id="UP000268033"/>
    </source>
</evidence>
<reference evidence="1 2" key="1">
    <citation type="submission" date="2018-11" db="EMBL/GenBank/DDBJ databases">
        <title>Genomic Encyclopedia of Type Strains, Phase IV (KMG-IV): sequencing the most valuable type-strain genomes for metagenomic binning, comparative biology and taxonomic classification.</title>
        <authorList>
            <person name="Goeker M."/>
        </authorList>
    </citation>
    <scope>NUCLEOTIDE SEQUENCE [LARGE SCALE GENOMIC DNA]</scope>
    <source>
        <strain evidence="1 2">DSM 21945</strain>
    </source>
</reference>
<name>A0A3N1PBI4_9GAMM</name>
<dbReference type="EMBL" id="RJUL01000003">
    <property type="protein sequence ID" value="ROQ28772.1"/>
    <property type="molecule type" value="Genomic_DNA"/>
</dbReference>
<comment type="caution">
    <text evidence="1">The sequence shown here is derived from an EMBL/GenBank/DDBJ whole genome shotgun (WGS) entry which is preliminary data.</text>
</comment>
<dbReference type="Proteomes" id="UP000268033">
    <property type="component" value="Unassembled WGS sequence"/>
</dbReference>
<keyword evidence="2" id="KW-1185">Reference proteome</keyword>
<dbReference type="STRING" id="584787.GCA_001247655_00051"/>
<evidence type="ECO:0000313" key="1">
    <source>
        <dbReference type="EMBL" id="ROQ28772.1"/>
    </source>
</evidence>
<accession>A0A3N1PBI4</accession>
<sequence>MVIRFVLASLQAAFALVLSLVVLGSVIVRNLALMAAATGSLAGRAALGLQGRVRTLRRQAHRAMLSM</sequence>